<dbReference type="Pfam" id="PF01641">
    <property type="entry name" value="SelR"/>
    <property type="match status" value="1"/>
</dbReference>
<feature type="domain" description="MsrB" evidence="6">
    <location>
        <begin position="1"/>
        <end position="120"/>
    </location>
</feature>
<dbReference type="GO" id="GO:0046872">
    <property type="term" value="F:metal ion binding"/>
    <property type="evidence" value="ECO:0007669"/>
    <property type="project" value="UniProtKB-KW"/>
</dbReference>
<keyword evidence="5" id="KW-0479">Metal-binding</keyword>
<comment type="similarity">
    <text evidence="1 5">Belongs to the MsrB Met sulfoxide reductase family.</text>
</comment>
<dbReference type="PANTHER" id="PTHR10173:SF52">
    <property type="entry name" value="METHIONINE-R-SULFOXIDE REDUCTASE B1"/>
    <property type="match status" value="1"/>
</dbReference>
<keyword evidence="3 5" id="KW-0560">Oxidoreductase</keyword>
<evidence type="ECO:0000256" key="1">
    <source>
        <dbReference type="ARBA" id="ARBA00007174"/>
    </source>
</evidence>
<dbReference type="PANTHER" id="PTHR10173">
    <property type="entry name" value="METHIONINE SULFOXIDE REDUCTASE"/>
    <property type="match status" value="1"/>
</dbReference>
<dbReference type="EMBL" id="CAXDID020000010">
    <property type="protein sequence ID" value="CAL5979015.1"/>
    <property type="molecule type" value="Genomic_DNA"/>
</dbReference>
<dbReference type="GO" id="GO:0006979">
    <property type="term" value="P:response to oxidative stress"/>
    <property type="evidence" value="ECO:0007669"/>
    <property type="project" value="InterPro"/>
</dbReference>
<dbReference type="Gene3D" id="2.170.150.20">
    <property type="entry name" value="Peptide methionine sulfoxide reductase"/>
    <property type="match status" value="1"/>
</dbReference>
<dbReference type="GO" id="GO:0030091">
    <property type="term" value="P:protein repair"/>
    <property type="evidence" value="ECO:0007669"/>
    <property type="project" value="InterPro"/>
</dbReference>
<reference evidence="8 10" key="2">
    <citation type="submission" date="2024-07" db="EMBL/GenBank/DDBJ databases">
        <authorList>
            <person name="Akdeniz Z."/>
        </authorList>
    </citation>
    <scope>NUCLEOTIDE SEQUENCE [LARGE SCALE GENOMIC DNA]</scope>
</reference>
<evidence type="ECO:0000313" key="9">
    <source>
        <dbReference type="EMBL" id="CAL6036724.1"/>
    </source>
</evidence>
<evidence type="ECO:0000259" key="6">
    <source>
        <dbReference type="PROSITE" id="PS51790"/>
    </source>
</evidence>
<dbReference type="InterPro" id="IPR002579">
    <property type="entry name" value="Met_Sox_Rdtase_MsrB_dom"/>
</dbReference>
<keyword evidence="5" id="KW-0862">Zinc</keyword>
<comment type="caution">
    <text evidence="7">The sequence shown here is derived from an EMBL/GenBank/DDBJ whole genome shotgun (WGS) entry which is preliminary data.</text>
</comment>
<dbReference type="InterPro" id="IPR028427">
    <property type="entry name" value="Met_Sox_Rdtase_MsrB"/>
</dbReference>
<comment type="catalytic activity">
    <reaction evidence="4 5">
        <text>L-methionyl-[protein] + [thioredoxin]-disulfide + H2O = L-methionyl-(R)-S-oxide-[protein] + [thioredoxin]-dithiol</text>
        <dbReference type="Rhea" id="RHEA:24164"/>
        <dbReference type="Rhea" id="RHEA-COMP:10698"/>
        <dbReference type="Rhea" id="RHEA-COMP:10700"/>
        <dbReference type="Rhea" id="RHEA-COMP:12313"/>
        <dbReference type="Rhea" id="RHEA-COMP:12314"/>
        <dbReference type="ChEBI" id="CHEBI:15377"/>
        <dbReference type="ChEBI" id="CHEBI:16044"/>
        <dbReference type="ChEBI" id="CHEBI:29950"/>
        <dbReference type="ChEBI" id="CHEBI:45764"/>
        <dbReference type="ChEBI" id="CHEBI:50058"/>
        <dbReference type="EC" id="1.8.4.12"/>
    </reaction>
</comment>
<dbReference type="Proteomes" id="UP001642409">
    <property type="component" value="Unassembled WGS sequence"/>
</dbReference>
<evidence type="ECO:0000256" key="4">
    <source>
        <dbReference type="ARBA" id="ARBA00048488"/>
    </source>
</evidence>
<keyword evidence="10" id="KW-1185">Reference proteome</keyword>
<evidence type="ECO:0000256" key="5">
    <source>
        <dbReference type="RuleBase" id="RU365044"/>
    </source>
</evidence>
<gene>
    <name evidence="9" type="ORF">HINF_LOCUS36550</name>
    <name evidence="7" type="ORF">HINF_LOCUS42977</name>
    <name evidence="8" type="ORF">HINF_LOCUS5162</name>
</gene>
<comment type="cofactor">
    <cofactor evidence="5">
        <name>Zn(2+)</name>
        <dbReference type="ChEBI" id="CHEBI:29105"/>
    </cofactor>
    <text evidence="5">Binds 1 zinc ion per subunit.</text>
</comment>
<evidence type="ECO:0000313" key="8">
    <source>
        <dbReference type="EMBL" id="CAL5979015.1"/>
    </source>
</evidence>
<organism evidence="7">
    <name type="scientific">Hexamita inflata</name>
    <dbReference type="NCBI Taxonomy" id="28002"/>
    <lineage>
        <taxon>Eukaryota</taxon>
        <taxon>Metamonada</taxon>
        <taxon>Diplomonadida</taxon>
        <taxon>Hexamitidae</taxon>
        <taxon>Hexamitinae</taxon>
        <taxon>Hexamita</taxon>
    </lineage>
</organism>
<evidence type="ECO:0000256" key="3">
    <source>
        <dbReference type="ARBA" id="ARBA00023002"/>
    </source>
</evidence>
<dbReference type="SUPFAM" id="SSF51316">
    <property type="entry name" value="Mss4-like"/>
    <property type="match status" value="1"/>
</dbReference>
<evidence type="ECO:0000313" key="7">
    <source>
        <dbReference type="EMBL" id="CAI9955332.1"/>
    </source>
</evidence>
<sequence length="127" mass="14643">MDQLSKLALEVTQQKSTEPAFSKNYFEFQKQNEKPYYCTVCTNLLFDANSKMKTKCGWPAFNEAVKDSTKQIIDNSHGMQRVEVVCSKCGAHLGHVFENEYGPGTRRYCINAVCLAWQEEDKIKRFE</sequence>
<dbReference type="NCBIfam" id="TIGR00357">
    <property type="entry name" value="peptide-methionine (R)-S-oxide reductase MsrB"/>
    <property type="match status" value="1"/>
</dbReference>
<dbReference type="GO" id="GO:0033743">
    <property type="term" value="F:peptide-methionine (R)-S-oxide reductase activity"/>
    <property type="evidence" value="ECO:0007669"/>
    <property type="project" value="UniProtKB-EC"/>
</dbReference>
<evidence type="ECO:0000313" key="10">
    <source>
        <dbReference type="Proteomes" id="UP001642409"/>
    </source>
</evidence>
<dbReference type="EMBL" id="CAXDID020000134">
    <property type="protein sequence ID" value="CAL6036724.1"/>
    <property type="molecule type" value="Genomic_DNA"/>
</dbReference>
<proteinExistence type="inferred from homology"/>
<dbReference type="EMBL" id="CATOUU010000865">
    <property type="protein sequence ID" value="CAI9955332.1"/>
    <property type="molecule type" value="Genomic_DNA"/>
</dbReference>
<protein>
    <recommendedName>
        <fullName evidence="2 5">Peptide-methionine (R)-S-oxide reductase</fullName>
        <ecNumber evidence="2 5">1.8.4.12</ecNumber>
    </recommendedName>
</protein>
<dbReference type="GO" id="GO:0005737">
    <property type="term" value="C:cytoplasm"/>
    <property type="evidence" value="ECO:0007669"/>
    <property type="project" value="TreeGrafter"/>
</dbReference>
<name>A0AA86UKZ4_9EUKA</name>
<evidence type="ECO:0000256" key="2">
    <source>
        <dbReference type="ARBA" id="ARBA00012499"/>
    </source>
</evidence>
<dbReference type="InterPro" id="IPR011057">
    <property type="entry name" value="Mss4-like_sf"/>
</dbReference>
<dbReference type="EC" id="1.8.4.12" evidence="2 5"/>
<accession>A0AA86UKZ4</accession>
<dbReference type="AlphaFoldDB" id="A0AA86UKZ4"/>
<reference evidence="7" key="1">
    <citation type="submission" date="2023-06" db="EMBL/GenBank/DDBJ databases">
        <authorList>
            <person name="Kurt Z."/>
        </authorList>
    </citation>
    <scope>NUCLEOTIDE SEQUENCE</scope>
</reference>
<dbReference type="PROSITE" id="PS51790">
    <property type="entry name" value="MSRB"/>
    <property type="match status" value="1"/>
</dbReference>